<keyword evidence="2" id="KW-1185">Reference proteome</keyword>
<dbReference type="GO" id="GO:0005524">
    <property type="term" value="F:ATP binding"/>
    <property type="evidence" value="ECO:0007669"/>
    <property type="project" value="UniProtKB-KW"/>
</dbReference>
<dbReference type="SUPFAM" id="SSF52540">
    <property type="entry name" value="P-loop containing nucleoside triphosphate hydrolases"/>
    <property type="match status" value="1"/>
</dbReference>
<reference evidence="1 2" key="1">
    <citation type="submission" date="2021-03" db="EMBL/GenBank/DDBJ databases">
        <title>Sequencing the genomes of 1000 actinobacteria strains.</title>
        <authorList>
            <person name="Klenk H.-P."/>
        </authorList>
    </citation>
    <scope>NUCLEOTIDE SEQUENCE [LARGE SCALE GENOMIC DNA]</scope>
    <source>
        <strain evidence="1 2">DSM 46713</strain>
    </source>
</reference>
<keyword evidence="1" id="KW-0547">Nucleotide-binding</keyword>
<protein>
    <submittedName>
        <fullName evidence="1">Energy-coupling factor transporter ATP-binding protein EcfA2</fullName>
    </submittedName>
</protein>
<organism evidence="1 2">
    <name type="scientific">Mycolicibacterium lutetiense</name>
    <dbReference type="NCBI Taxonomy" id="1641992"/>
    <lineage>
        <taxon>Bacteria</taxon>
        <taxon>Bacillati</taxon>
        <taxon>Actinomycetota</taxon>
        <taxon>Actinomycetes</taxon>
        <taxon>Mycobacteriales</taxon>
        <taxon>Mycobacteriaceae</taxon>
        <taxon>Mycolicibacterium</taxon>
    </lineage>
</organism>
<sequence length="246" mass="25976">MPEQTPEPDTGEDEQKPPAITARAIAMHGPWGPVYGPIDLDIDEGGVTVLVAAAGTGRTALLMTLAGRMRTARGQLTVFGRTRAPDIFRSAALAGIDELDTVSESVTVRDLVTEQCRWDAPWYSLVARADEGTLAALCAPVFGDLPLPSLTSYFDGLTELDQILLRIALANTGSPPLLVVGNLDYLTDDRNRDILLGRLIALGEKQTVVTATVNGVPGHLAPAVRAQVTVPNTTLAELAGSQKGGK</sequence>
<proteinExistence type="predicted"/>
<comment type="caution">
    <text evidence="1">The sequence shown here is derived from an EMBL/GenBank/DDBJ whole genome shotgun (WGS) entry which is preliminary data.</text>
</comment>
<dbReference type="RefSeq" id="WP_209912647.1">
    <property type="nucleotide sequence ID" value="NZ_JAGIOP010000001.1"/>
</dbReference>
<accession>A0ABS4ZL68</accession>
<evidence type="ECO:0000313" key="1">
    <source>
        <dbReference type="EMBL" id="MBP2450239.1"/>
    </source>
</evidence>
<name>A0ABS4ZL68_9MYCO</name>
<dbReference type="Gene3D" id="3.40.50.300">
    <property type="entry name" value="P-loop containing nucleotide triphosphate hydrolases"/>
    <property type="match status" value="1"/>
</dbReference>
<gene>
    <name evidence="1" type="ORF">JOF57_000124</name>
</gene>
<evidence type="ECO:0000313" key="2">
    <source>
        <dbReference type="Proteomes" id="UP000694460"/>
    </source>
</evidence>
<dbReference type="Proteomes" id="UP000694460">
    <property type="component" value="Unassembled WGS sequence"/>
</dbReference>
<keyword evidence="1" id="KW-0067">ATP-binding</keyword>
<dbReference type="EMBL" id="JAGIOP010000001">
    <property type="protein sequence ID" value="MBP2450239.1"/>
    <property type="molecule type" value="Genomic_DNA"/>
</dbReference>
<dbReference type="InterPro" id="IPR027417">
    <property type="entry name" value="P-loop_NTPase"/>
</dbReference>